<keyword evidence="4 6" id="KW-1133">Transmembrane helix</keyword>
<dbReference type="EMBL" id="CP113797">
    <property type="protein sequence ID" value="WAL59942.1"/>
    <property type="molecule type" value="Genomic_DNA"/>
</dbReference>
<dbReference type="GO" id="GO:0055085">
    <property type="term" value="P:transmembrane transport"/>
    <property type="evidence" value="ECO:0007669"/>
    <property type="project" value="TreeGrafter"/>
</dbReference>
<feature type="transmembrane region" description="Helical" evidence="6">
    <location>
        <begin position="157"/>
        <end position="180"/>
    </location>
</feature>
<gene>
    <name evidence="7" type="ORF">OXH18_22670</name>
</gene>
<feature type="transmembrane region" description="Helical" evidence="6">
    <location>
        <begin position="238"/>
        <end position="255"/>
    </location>
</feature>
<comment type="similarity">
    <text evidence="2">Belongs to the autoinducer-2 exporter (AI-2E) (TC 2.A.86) family.</text>
</comment>
<sequence>MFTMLGFDKLPRWLVYEIAVPLTCLNLWLFYKIFQTFQTPFTILIVATLLSFLLGYPIRQIEKFGIQSGFSIVLILLITLSLLGVLGFNLLPILLQQLRELSDRLPVWLDSGSQQFQALDTWLAARHVPLNVTAIATKLTQMLPNEVADLPNQAAEIILGIADRLVEVLITIVFTLYLLLHGEKFWNGLLRWLPGEVGNQVRIAFQEQFRSYFIGQFTIALLMATALTIAFFILKIPYWLVFGTSIGLLALIPFGDTIGIFTSAVIISFKSVILGGELAIVALIIDQVVDNAVTPKILGNLIGLNPIWILLSLLIGSQLAGVLGLILAVPLAGSLKRIFEELMQTQATLPLEQQGDEL</sequence>
<evidence type="ECO:0000256" key="5">
    <source>
        <dbReference type="ARBA" id="ARBA00023136"/>
    </source>
</evidence>
<comment type="subcellular location">
    <subcellularLocation>
        <location evidence="1">Membrane</location>
        <topology evidence="1">Multi-pass membrane protein</topology>
    </subcellularLocation>
</comment>
<name>A0A9E9C9R3_9CYAN</name>
<dbReference type="PANTHER" id="PTHR21716:SF66">
    <property type="entry name" value="TRANSPORT PROTEIN SLL0063-RELATED"/>
    <property type="match status" value="1"/>
</dbReference>
<evidence type="ECO:0000256" key="4">
    <source>
        <dbReference type="ARBA" id="ARBA00022989"/>
    </source>
</evidence>
<feature type="transmembrane region" description="Helical" evidence="6">
    <location>
        <begin position="305"/>
        <end position="329"/>
    </location>
</feature>
<protein>
    <submittedName>
        <fullName evidence="7">AI-2E family transporter</fullName>
    </submittedName>
</protein>
<dbReference type="InterPro" id="IPR002549">
    <property type="entry name" value="AI-2E-like"/>
</dbReference>
<feature type="transmembrane region" description="Helical" evidence="6">
    <location>
        <begin position="212"/>
        <end position="232"/>
    </location>
</feature>
<dbReference type="Proteomes" id="UP001163152">
    <property type="component" value="Chromosome"/>
</dbReference>
<dbReference type="PANTHER" id="PTHR21716">
    <property type="entry name" value="TRANSMEMBRANE PROTEIN"/>
    <property type="match status" value="1"/>
</dbReference>
<dbReference type="RefSeq" id="WP_268609760.1">
    <property type="nucleotide sequence ID" value="NZ_CP113797.1"/>
</dbReference>
<evidence type="ECO:0000313" key="7">
    <source>
        <dbReference type="EMBL" id="WAL59942.1"/>
    </source>
</evidence>
<reference evidence="7" key="1">
    <citation type="submission" date="2022-12" db="EMBL/GenBank/DDBJ databases">
        <title>Polyphasic identification of a Novel Hot-Spring Cyanobacterium Ocullathermofonsia sinensis gen nov. sp. nov. and Genomic Insights on its Adaptations to the Thermal Habitat.</title>
        <authorList>
            <person name="Daroch M."/>
            <person name="Tang J."/>
            <person name="Jiang Y."/>
        </authorList>
    </citation>
    <scope>NUCLEOTIDE SEQUENCE</scope>
    <source>
        <strain evidence="7">PKUAC-SCTA174</strain>
    </source>
</reference>
<dbReference type="KEGG" id="tsin:OXH18_22670"/>
<evidence type="ECO:0000256" key="1">
    <source>
        <dbReference type="ARBA" id="ARBA00004141"/>
    </source>
</evidence>
<evidence type="ECO:0000256" key="6">
    <source>
        <dbReference type="SAM" id="Phobius"/>
    </source>
</evidence>
<feature type="transmembrane region" description="Helical" evidence="6">
    <location>
        <begin position="267"/>
        <end position="285"/>
    </location>
</feature>
<dbReference type="AlphaFoldDB" id="A0A9E9C9R3"/>
<accession>A0A9E9C9R3</accession>
<keyword evidence="8" id="KW-1185">Reference proteome</keyword>
<keyword evidence="3 6" id="KW-0812">Transmembrane</keyword>
<evidence type="ECO:0000256" key="2">
    <source>
        <dbReference type="ARBA" id="ARBA00009773"/>
    </source>
</evidence>
<evidence type="ECO:0000313" key="8">
    <source>
        <dbReference type="Proteomes" id="UP001163152"/>
    </source>
</evidence>
<feature type="transmembrane region" description="Helical" evidence="6">
    <location>
        <begin position="12"/>
        <end position="31"/>
    </location>
</feature>
<feature type="transmembrane region" description="Helical" evidence="6">
    <location>
        <begin position="37"/>
        <end position="58"/>
    </location>
</feature>
<keyword evidence="5 6" id="KW-0472">Membrane</keyword>
<dbReference type="Pfam" id="PF01594">
    <property type="entry name" value="AI-2E_transport"/>
    <property type="match status" value="1"/>
</dbReference>
<dbReference type="GO" id="GO:0016020">
    <property type="term" value="C:membrane"/>
    <property type="evidence" value="ECO:0007669"/>
    <property type="project" value="UniProtKB-SubCell"/>
</dbReference>
<evidence type="ECO:0000256" key="3">
    <source>
        <dbReference type="ARBA" id="ARBA00022692"/>
    </source>
</evidence>
<feature type="transmembrane region" description="Helical" evidence="6">
    <location>
        <begin position="70"/>
        <end position="95"/>
    </location>
</feature>
<organism evidence="7 8">
    <name type="scientific">Thermocoleostomius sinensis A174</name>
    <dbReference type="NCBI Taxonomy" id="2016057"/>
    <lineage>
        <taxon>Bacteria</taxon>
        <taxon>Bacillati</taxon>
        <taxon>Cyanobacteriota</taxon>
        <taxon>Cyanophyceae</taxon>
        <taxon>Oculatellales</taxon>
        <taxon>Oculatellaceae</taxon>
        <taxon>Thermocoleostomius</taxon>
    </lineage>
</organism>
<proteinExistence type="inferred from homology"/>